<feature type="transmembrane region" description="Helical" evidence="6">
    <location>
        <begin position="7"/>
        <end position="28"/>
    </location>
</feature>
<feature type="transmembrane region" description="Helical" evidence="6">
    <location>
        <begin position="34"/>
        <end position="54"/>
    </location>
</feature>
<dbReference type="PROSITE" id="PS00107">
    <property type="entry name" value="PROTEIN_KINASE_ATP"/>
    <property type="match status" value="1"/>
</dbReference>
<dbReference type="InterPro" id="IPR003140">
    <property type="entry name" value="PLipase/COase/thioEstase"/>
</dbReference>
<feature type="domain" description="Protein kinase" evidence="7">
    <location>
        <begin position="103"/>
        <end position="392"/>
    </location>
</feature>
<dbReference type="PROSITE" id="PS50011">
    <property type="entry name" value="PROTEIN_KINASE_DOM"/>
    <property type="match status" value="1"/>
</dbReference>
<evidence type="ECO:0000256" key="2">
    <source>
        <dbReference type="ARBA" id="ARBA00022741"/>
    </source>
</evidence>
<keyword evidence="3" id="KW-0418">Kinase</keyword>
<dbReference type="InterPro" id="IPR029058">
    <property type="entry name" value="AB_hydrolase_fold"/>
</dbReference>
<accession>A0AAP0MJR0</accession>
<keyword evidence="6" id="KW-0812">Transmembrane</keyword>
<evidence type="ECO:0000256" key="6">
    <source>
        <dbReference type="SAM" id="Phobius"/>
    </source>
</evidence>
<feature type="binding site" evidence="5">
    <location>
        <position position="131"/>
    </location>
    <ligand>
        <name>ATP</name>
        <dbReference type="ChEBI" id="CHEBI:30616"/>
    </ligand>
</feature>
<evidence type="ECO:0000256" key="3">
    <source>
        <dbReference type="ARBA" id="ARBA00022777"/>
    </source>
</evidence>
<dbReference type="Proteomes" id="UP001428341">
    <property type="component" value="Unassembled WGS sequence"/>
</dbReference>
<dbReference type="InterPro" id="IPR011009">
    <property type="entry name" value="Kinase-like_dom_sf"/>
</dbReference>
<evidence type="ECO:0000313" key="9">
    <source>
        <dbReference type="Proteomes" id="UP001428341"/>
    </source>
</evidence>
<dbReference type="InterPro" id="IPR000719">
    <property type="entry name" value="Prot_kinase_dom"/>
</dbReference>
<name>A0AAP0MJR0_9ROSI</name>
<evidence type="ECO:0000256" key="5">
    <source>
        <dbReference type="PROSITE-ProRule" id="PRU10141"/>
    </source>
</evidence>
<keyword evidence="6" id="KW-0472">Membrane</keyword>
<dbReference type="EMBL" id="JBCGBO010000004">
    <property type="protein sequence ID" value="KAK9208356.1"/>
    <property type="molecule type" value="Genomic_DNA"/>
</dbReference>
<dbReference type="FunFam" id="3.30.200.20:FF:000483">
    <property type="entry name" value="Putative receptor-like protein kinase"/>
    <property type="match status" value="1"/>
</dbReference>
<protein>
    <recommendedName>
        <fullName evidence="7">Protein kinase domain-containing protein</fullName>
    </recommendedName>
</protein>
<keyword evidence="6" id="KW-1133">Transmembrane helix</keyword>
<keyword evidence="9" id="KW-1185">Reference proteome</keyword>
<dbReference type="AlphaFoldDB" id="A0AAP0MJR0"/>
<dbReference type="SUPFAM" id="SSF56112">
    <property type="entry name" value="Protein kinase-like (PK-like)"/>
    <property type="match status" value="1"/>
</dbReference>
<evidence type="ECO:0000256" key="1">
    <source>
        <dbReference type="ARBA" id="ARBA00022679"/>
    </source>
</evidence>
<organism evidence="8 9">
    <name type="scientific">Citrus x changshan-huyou</name>
    <dbReference type="NCBI Taxonomy" id="2935761"/>
    <lineage>
        <taxon>Eukaryota</taxon>
        <taxon>Viridiplantae</taxon>
        <taxon>Streptophyta</taxon>
        <taxon>Embryophyta</taxon>
        <taxon>Tracheophyta</taxon>
        <taxon>Spermatophyta</taxon>
        <taxon>Magnoliopsida</taxon>
        <taxon>eudicotyledons</taxon>
        <taxon>Gunneridae</taxon>
        <taxon>Pentapetalae</taxon>
        <taxon>rosids</taxon>
        <taxon>malvids</taxon>
        <taxon>Sapindales</taxon>
        <taxon>Rutaceae</taxon>
        <taxon>Aurantioideae</taxon>
        <taxon>Citrus</taxon>
    </lineage>
</organism>
<evidence type="ECO:0000259" key="7">
    <source>
        <dbReference type="PROSITE" id="PS50011"/>
    </source>
</evidence>
<keyword evidence="4 5" id="KW-0067">ATP-binding</keyword>
<proteinExistence type="predicted"/>
<gene>
    <name evidence="8" type="ORF">WN944_000710</name>
</gene>
<dbReference type="PROSITE" id="PS00108">
    <property type="entry name" value="PROTEIN_KINASE_ST"/>
    <property type="match status" value="1"/>
</dbReference>
<comment type="caution">
    <text evidence="8">The sequence shown here is derived from an EMBL/GenBank/DDBJ whole genome shotgun (WGS) entry which is preliminary data.</text>
</comment>
<dbReference type="GO" id="GO:0005524">
    <property type="term" value="F:ATP binding"/>
    <property type="evidence" value="ECO:0007669"/>
    <property type="project" value="UniProtKB-UniRule"/>
</dbReference>
<evidence type="ECO:0000256" key="4">
    <source>
        <dbReference type="ARBA" id="ARBA00022840"/>
    </source>
</evidence>
<dbReference type="PANTHER" id="PTHR46234">
    <property type="entry name" value="ALPHA/BETA-HYDROLASES SUPERFAMILY PROTEIN"/>
    <property type="match status" value="1"/>
</dbReference>
<dbReference type="Gene3D" id="3.40.50.1820">
    <property type="entry name" value="alpha/beta hydrolase"/>
    <property type="match status" value="1"/>
</dbReference>
<dbReference type="Pfam" id="PF00069">
    <property type="entry name" value="Pkinase"/>
    <property type="match status" value="1"/>
</dbReference>
<evidence type="ECO:0000313" key="8">
    <source>
        <dbReference type="EMBL" id="KAK9208356.1"/>
    </source>
</evidence>
<dbReference type="SMART" id="SM00220">
    <property type="entry name" value="S_TKc"/>
    <property type="match status" value="1"/>
</dbReference>
<reference evidence="8 9" key="1">
    <citation type="submission" date="2024-05" db="EMBL/GenBank/DDBJ databases">
        <title>Haplotype-resolved chromosome-level genome assembly of Huyou (Citrus changshanensis).</title>
        <authorList>
            <person name="Miao C."/>
            <person name="Chen W."/>
            <person name="Wu Y."/>
            <person name="Wang L."/>
            <person name="Zhao S."/>
            <person name="Grierson D."/>
            <person name="Xu C."/>
            <person name="Chen K."/>
        </authorList>
    </citation>
    <scope>NUCLEOTIDE SEQUENCE [LARGE SCALE GENOMIC DNA]</scope>
    <source>
        <strain evidence="8">01-14</strain>
        <tissue evidence="8">Leaf</tissue>
    </source>
</reference>
<dbReference type="GO" id="GO:0016787">
    <property type="term" value="F:hydrolase activity"/>
    <property type="evidence" value="ECO:0007669"/>
    <property type="project" value="InterPro"/>
</dbReference>
<dbReference type="SUPFAM" id="SSF53474">
    <property type="entry name" value="alpha/beta-Hydrolases"/>
    <property type="match status" value="1"/>
</dbReference>
<dbReference type="FunFam" id="1.10.510.10:FF:000537">
    <property type="entry name" value="Putative receptor-like protein kinase"/>
    <property type="match status" value="1"/>
</dbReference>
<dbReference type="Pfam" id="PF02230">
    <property type="entry name" value="Abhydrolase_2"/>
    <property type="match status" value="1"/>
</dbReference>
<dbReference type="InterPro" id="IPR017441">
    <property type="entry name" value="Protein_kinase_ATP_BS"/>
</dbReference>
<dbReference type="InterPro" id="IPR008271">
    <property type="entry name" value="Ser/Thr_kinase_AS"/>
</dbReference>
<dbReference type="Gene3D" id="1.10.510.10">
    <property type="entry name" value="Transferase(Phosphotransferase) domain 1"/>
    <property type="match status" value="1"/>
</dbReference>
<keyword evidence="1" id="KW-0808">Transferase</keyword>
<keyword evidence="2 5" id="KW-0547">Nucleotide-binding</keyword>
<dbReference type="GO" id="GO:0004672">
    <property type="term" value="F:protein kinase activity"/>
    <property type="evidence" value="ECO:0007669"/>
    <property type="project" value="InterPro"/>
</dbReference>
<sequence>MEDKKANIIAASLVLALIIFIIIARVTLKLSKAFFLIVGADIAVVLAVFACVIIRRRYHKRRLLLESKFVTEGRELRIEYSFLRKVAGVPIKFRSKELEEATDNFQALLGHGSSASVFKGTLSDGTSVAVKRINGEEHGEKEFRSEVAAIASAQHVNLVRLLGYCVVPGGPRYLVYEFIQNGSLDHWIFPTSRRSEGDYSGGCLSWDLRYRVAIDVAKALSYLHNDCRSRVLHLDVKPENILLDENYRAIVSDFGLSKLMSRDQSRCITTIRGTRGYLAPEWILEQGVSEKCDIYSYGMVLLELTGGRRNVSLIEHGNDKSKNKWQYFPKIVNEKMKEGKLMEIVDQRLTDGGGIDETQVRRLVDVAFWCIQERARLRPSMARVVEMLEGRVAVDDPPDTQMVIVDWLSIDQDDDAGGDIGRRRLAALASDLGRNLATDSAACSLTMSVLSGRICALLSYFICIGDNLSRVKMSFTGPSMSSGYSSPFLIIELYDDSISGGNTVRRALEFGRTYVVRPKGKHQATVVWLHGLGDNGSSWSQLLETLPLPNIKWICPTAPTRPMTIFGGFPSTAWFDVGDLSEDVPDDLEGLDAAAAHVVNLLSTEPTDIKLGVGGFSMGAATALYSATCFAHGKYGNGNPYPAKLSAVVGLSGWLPCSKTLKNKLGGENEARRRAASLPILLCHGKGDDVVQYKFGEKSSQALTSNAFQDVIFKAYSGLGHYTCPEEMDEVCAWLTTKLGLEGCSS</sequence>
<dbReference type="Gene3D" id="3.30.200.20">
    <property type="entry name" value="Phosphorylase Kinase, domain 1"/>
    <property type="match status" value="1"/>
</dbReference>